<evidence type="ECO:0000259" key="1">
    <source>
        <dbReference type="Pfam" id="PF22936"/>
    </source>
</evidence>
<protein>
    <recommendedName>
        <fullName evidence="1">Retrovirus-related Pol polyprotein from transposon TNT 1-94-like beta-barrel domain-containing protein</fullName>
    </recommendedName>
</protein>
<dbReference type="Proteomes" id="UP000266841">
    <property type="component" value="Unassembled WGS sequence"/>
</dbReference>
<evidence type="ECO:0000313" key="3">
    <source>
        <dbReference type="Proteomes" id="UP000266841"/>
    </source>
</evidence>
<evidence type="ECO:0000313" key="2">
    <source>
        <dbReference type="EMBL" id="EJK66286.1"/>
    </source>
</evidence>
<dbReference type="OrthoDB" id="1001582at2759"/>
<proteinExistence type="predicted"/>
<organism evidence="2 3">
    <name type="scientific">Thalassiosira oceanica</name>
    <name type="common">Marine diatom</name>
    <dbReference type="NCBI Taxonomy" id="159749"/>
    <lineage>
        <taxon>Eukaryota</taxon>
        <taxon>Sar</taxon>
        <taxon>Stramenopiles</taxon>
        <taxon>Ochrophyta</taxon>
        <taxon>Bacillariophyta</taxon>
        <taxon>Coscinodiscophyceae</taxon>
        <taxon>Thalassiosirophycidae</taxon>
        <taxon>Thalassiosirales</taxon>
        <taxon>Thalassiosiraceae</taxon>
        <taxon>Thalassiosira</taxon>
    </lineage>
</organism>
<accession>K0SZ44</accession>
<comment type="caution">
    <text evidence="2">The sequence shown here is derived from an EMBL/GenBank/DDBJ whole genome shotgun (WGS) entry which is preliminary data.</text>
</comment>
<dbReference type="AlphaFoldDB" id="K0SZ44"/>
<sequence length="289" mass="30844">MNLLVLFSPRVVFAELIVSRPVPVIGIAVLNPRDTSSLFQSRFAANFKKGSHIQSRIQSRISTHLWCRESLPRSGATASVEYHASGCERRGSALGCRGSALGCRGSALGSRLVSDSAVPSPSCQHTTTSMGGAGRKLPTILSRLLSDPAAHAVPARLEPNLSPPTGAVVADSGATDHMFPDRSAFISYQPESSLRVKMGNNTYIPVRGRGSAVIELNGRLILVRDALHVPDLRLPLYSLRAHLNQPGCCFLGLPATLKAASSMHVCFPSFGRVYGQPTLEIPSQVPEVA</sequence>
<feature type="domain" description="Retrovirus-related Pol polyprotein from transposon TNT 1-94-like beta-barrel" evidence="1">
    <location>
        <begin position="169"/>
        <end position="241"/>
    </location>
</feature>
<gene>
    <name evidence="2" type="ORF">THAOC_12800</name>
</gene>
<reference evidence="2 3" key="1">
    <citation type="journal article" date="2012" name="Genome Biol.">
        <title>Genome and low-iron response of an oceanic diatom adapted to chronic iron limitation.</title>
        <authorList>
            <person name="Lommer M."/>
            <person name="Specht M."/>
            <person name="Roy A.S."/>
            <person name="Kraemer L."/>
            <person name="Andreson R."/>
            <person name="Gutowska M.A."/>
            <person name="Wolf J."/>
            <person name="Bergner S.V."/>
            <person name="Schilhabel M.B."/>
            <person name="Klostermeier U.C."/>
            <person name="Beiko R.G."/>
            <person name="Rosenstiel P."/>
            <person name="Hippler M."/>
            <person name="Laroche J."/>
        </authorList>
    </citation>
    <scope>NUCLEOTIDE SEQUENCE [LARGE SCALE GENOMIC DNA]</scope>
    <source>
        <strain evidence="2 3">CCMP1005</strain>
    </source>
</reference>
<dbReference type="Pfam" id="PF22936">
    <property type="entry name" value="Pol_BBD"/>
    <property type="match status" value="1"/>
</dbReference>
<dbReference type="EMBL" id="AGNL01015108">
    <property type="protein sequence ID" value="EJK66286.1"/>
    <property type="molecule type" value="Genomic_DNA"/>
</dbReference>
<keyword evidence="3" id="KW-1185">Reference proteome</keyword>
<name>K0SZ44_THAOC</name>
<dbReference type="InterPro" id="IPR054722">
    <property type="entry name" value="PolX-like_BBD"/>
</dbReference>